<evidence type="ECO:0000256" key="6">
    <source>
        <dbReference type="SAM" id="SignalP"/>
    </source>
</evidence>
<keyword evidence="4" id="KW-0564">Palmitate</keyword>
<dbReference type="InterPro" id="IPR006059">
    <property type="entry name" value="SBP"/>
</dbReference>
<evidence type="ECO:0000256" key="3">
    <source>
        <dbReference type="ARBA" id="ARBA00023136"/>
    </source>
</evidence>
<dbReference type="InterPro" id="IPR050490">
    <property type="entry name" value="Bact_solute-bd_prot1"/>
</dbReference>
<keyword evidence="2 6" id="KW-0732">Signal</keyword>
<accession>A0A1M6LV61</accession>
<feature type="chain" id="PRO_5039200037" evidence="6">
    <location>
        <begin position="20"/>
        <end position="489"/>
    </location>
</feature>
<evidence type="ECO:0000256" key="5">
    <source>
        <dbReference type="ARBA" id="ARBA00023288"/>
    </source>
</evidence>
<sequence length="489" mass="54948">MKKIMSVFLAALMTSALLAGCNKTPKETAGGAQNIGTKDNPVKVSIITKDVSPKDEDVKKLVEQIEAGLAKENKFVKLEYLEAPTGTYGEAVPLAFRTGQISPDIIYFQGGDLPISNDGMLEDLNPYIEKSKNIKNVLEDHNKEKMKNYPYLLWLAPARVSTPVMRKDIADKLDSYKEVVANPTTENYEKMFKEIVDKKLAKYAITSDGDLTRMDSVFNHAFGVTATVVKVDNKWVFSKATKFERDKLEYFAKLYKEGLIDPEYITKKWDAMEKSFYEGQSSFVAATAGKVIDVYNNKMTQTHGKEAELVVLPPAKGVSQAYLSVDVTKESRGFAINSQSKVKDAAFAVLDFMAGPEGMKLDKLGIKDVHYTEKDGKIVYTDKFSEWWPRFFETLNKFEPKPELANPIMSKPALDSLEKAKQYYKQDTNVIIPAELTPQWDAMKAVYKEYASDIIRGVKPISAFDEFVQKWNAAGGTEFTPYLEKTLGK</sequence>
<dbReference type="AlphaFoldDB" id="A0A1M6LV61"/>
<dbReference type="SUPFAM" id="SSF53850">
    <property type="entry name" value="Periplasmic binding protein-like II"/>
    <property type="match status" value="1"/>
</dbReference>
<evidence type="ECO:0000256" key="1">
    <source>
        <dbReference type="ARBA" id="ARBA00022475"/>
    </source>
</evidence>
<dbReference type="Gene3D" id="3.40.190.10">
    <property type="entry name" value="Periplasmic binding protein-like II"/>
    <property type="match status" value="2"/>
</dbReference>
<evidence type="ECO:0000313" key="8">
    <source>
        <dbReference type="Proteomes" id="UP000184080"/>
    </source>
</evidence>
<evidence type="ECO:0000313" key="7">
    <source>
        <dbReference type="EMBL" id="SHJ75051.1"/>
    </source>
</evidence>
<dbReference type="RefSeq" id="WP_073010441.1">
    <property type="nucleotide sequence ID" value="NZ_FQZO01000007.1"/>
</dbReference>
<name>A0A1M6LV61_9CLOT</name>
<gene>
    <name evidence="7" type="ORF">SAMN05444401_3794</name>
</gene>
<evidence type="ECO:0000256" key="4">
    <source>
        <dbReference type="ARBA" id="ARBA00023139"/>
    </source>
</evidence>
<dbReference type="Pfam" id="PF01547">
    <property type="entry name" value="SBP_bac_1"/>
    <property type="match status" value="1"/>
</dbReference>
<keyword evidence="5" id="KW-0449">Lipoprotein</keyword>
<feature type="signal peptide" evidence="6">
    <location>
        <begin position="1"/>
        <end position="19"/>
    </location>
</feature>
<dbReference type="PROSITE" id="PS51257">
    <property type="entry name" value="PROKAR_LIPOPROTEIN"/>
    <property type="match status" value="1"/>
</dbReference>
<reference evidence="7 8" key="1">
    <citation type="submission" date="2016-11" db="EMBL/GenBank/DDBJ databases">
        <authorList>
            <person name="Jaros S."/>
            <person name="Januszkiewicz K."/>
            <person name="Wedrychowicz H."/>
        </authorList>
    </citation>
    <scope>NUCLEOTIDE SEQUENCE [LARGE SCALE GENOMIC DNA]</scope>
    <source>
        <strain evidence="7 8">DSM 21864</strain>
    </source>
</reference>
<proteinExistence type="predicted"/>
<dbReference type="Proteomes" id="UP000184080">
    <property type="component" value="Unassembled WGS sequence"/>
</dbReference>
<dbReference type="OrthoDB" id="2650856at2"/>
<protein>
    <submittedName>
        <fullName evidence="7">Carbohydrate ABC transporter substrate-binding protein, CUT1 family</fullName>
    </submittedName>
</protein>
<organism evidence="7 8">
    <name type="scientific">Clostridium amylolyticum</name>
    <dbReference type="NCBI Taxonomy" id="1121298"/>
    <lineage>
        <taxon>Bacteria</taxon>
        <taxon>Bacillati</taxon>
        <taxon>Bacillota</taxon>
        <taxon>Clostridia</taxon>
        <taxon>Eubacteriales</taxon>
        <taxon>Clostridiaceae</taxon>
        <taxon>Clostridium</taxon>
    </lineage>
</organism>
<keyword evidence="8" id="KW-1185">Reference proteome</keyword>
<dbReference type="STRING" id="1121298.SAMN05444401_3794"/>
<dbReference type="PANTHER" id="PTHR43649">
    <property type="entry name" value="ARABINOSE-BINDING PROTEIN-RELATED"/>
    <property type="match status" value="1"/>
</dbReference>
<dbReference type="PANTHER" id="PTHR43649:SF33">
    <property type="entry name" value="POLYGALACTURONAN_RHAMNOGALACTURONAN-BINDING PROTEIN YTCQ"/>
    <property type="match status" value="1"/>
</dbReference>
<keyword evidence="1" id="KW-1003">Cell membrane</keyword>
<keyword evidence="3" id="KW-0472">Membrane</keyword>
<evidence type="ECO:0000256" key="2">
    <source>
        <dbReference type="ARBA" id="ARBA00022729"/>
    </source>
</evidence>
<dbReference type="EMBL" id="FQZO01000007">
    <property type="protein sequence ID" value="SHJ75051.1"/>
    <property type="molecule type" value="Genomic_DNA"/>
</dbReference>